<evidence type="ECO:0000313" key="3">
    <source>
        <dbReference type="Proteomes" id="UP000233435"/>
    </source>
</evidence>
<protein>
    <submittedName>
        <fullName evidence="2">Uncharacterized protein</fullName>
    </submittedName>
</protein>
<keyword evidence="1" id="KW-0812">Transmembrane</keyword>
<dbReference type="AlphaFoldDB" id="A0A2N3HPA7"/>
<dbReference type="OrthoDB" id="1446429at2"/>
<keyword evidence="1" id="KW-0472">Membrane</keyword>
<dbReference type="EMBL" id="PJEO01000004">
    <property type="protein sequence ID" value="PKQ46823.1"/>
    <property type="molecule type" value="Genomic_DNA"/>
</dbReference>
<gene>
    <name evidence="2" type="ORF">CSW08_00485</name>
</gene>
<feature type="transmembrane region" description="Helical" evidence="1">
    <location>
        <begin position="72"/>
        <end position="89"/>
    </location>
</feature>
<evidence type="ECO:0000256" key="1">
    <source>
        <dbReference type="SAM" id="Phobius"/>
    </source>
</evidence>
<comment type="caution">
    <text evidence="2">The sequence shown here is derived from an EMBL/GenBank/DDBJ whole genome shotgun (WGS) entry which is preliminary data.</text>
</comment>
<name>A0A2N3HPA7_9FLAO</name>
<sequence length="142" mass="14879">MDLHKILKIVAIILSVIGAGLALVIISGDEATAINMSGNMLMVAYVILAIVLILVLIYVIKGLFSGNIKKTLMSVGAFIAVILISYVLSSGTDLDLTPFNSKGLGITEAISKNVGAGLIAFYILGFLAIASMVFSGFKKISK</sequence>
<dbReference type="RefSeq" id="WP_106657951.1">
    <property type="nucleotide sequence ID" value="NZ_PJEO01000004.1"/>
</dbReference>
<reference evidence="2 3" key="1">
    <citation type="submission" date="2017-12" db="EMBL/GenBank/DDBJ databases">
        <title>Confluentibacter flavum sp. nov., isolated from the saline lake.</title>
        <authorList>
            <person name="Yu L."/>
        </authorList>
    </citation>
    <scope>NUCLEOTIDE SEQUENCE [LARGE SCALE GENOMIC DNA]</scope>
    <source>
        <strain evidence="2 3">3B</strain>
    </source>
</reference>
<organism evidence="2 3">
    <name type="scientific">Confluentibacter flavum</name>
    <dbReference type="NCBI Taxonomy" id="1909700"/>
    <lineage>
        <taxon>Bacteria</taxon>
        <taxon>Pseudomonadati</taxon>
        <taxon>Bacteroidota</taxon>
        <taxon>Flavobacteriia</taxon>
        <taxon>Flavobacteriales</taxon>
        <taxon>Flavobacteriaceae</taxon>
        <taxon>Confluentibacter</taxon>
    </lineage>
</organism>
<dbReference type="Proteomes" id="UP000233435">
    <property type="component" value="Unassembled WGS sequence"/>
</dbReference>
<accession>A0A2N3HPA7</accession>
<keyword evidence="3" id="KW-1185">Reference proteome</keyword>
<keyword evidence="1" id="KW-1133">Transmembrane helix</keyword>
<evidence type="ECO:0000313" key="2">
    <source>
        <dbReference type="EMBL" id="PKQ46823.1"/>
    </source>
</evidence>
<feature type="transmembrane region" description="Helical" evidence="1">
    <location>
        <begin position="7"/>
        <end position="28"/>
    </location>
</feature>
<proteinExistence type="predicted"/>
<feature type="transmembrane region" description="Helical" evidence="1">
    <location>
        <begin position="114"/>
        <end position="137"/>
    </location>
</feature>
<feature type="transmembrane region" description="Helical" evidence="1">
    <location>
        <begin position="40"/>
        <end position="60"/>
    </location>
</feature>